<dbReference type="Pfam" id="PF07586">
    <property type="entry name" value="HXXSHH"/>
    <property type="match status" value="1"/>
</dbReference>
<name>A0A1I1W4X9_9BACT</name>
<reference evidence="2" key="1">
    <citation type="submission" date="2016-10" db="EMBL/GenBank/DDBJ databases">
        <authorList>
            <person name="Varghese N."/>
            <person name="Submissions S."/>
        </authorList>
    </citation>
    <scope>NUCLEOTIDE SEQUENCE [LARGE SCALE GENOMIC DNA]</scope>
    <source>
        <strain evidence="2">ATCC 25963</strain>
    </source>
</reference>
<dbReference type="EMBL" id="FOMX01000006">
    <property type="protein sequence ID" value="SFD90217.1"/>
    <property type="molecule type" value="Genomic_DNA"/>
</dbReference>
<dbReference type="STRING" id="54.SAMN02745121_02092"/>
<dbReference type="InterPro" id="IPR011447">
    <property type="entry name" value="DUF1552"/>
</dbReference>
<dbReference type="PROSITE" id="PS51318">
    <property type="entry name" value="TAT"/>
    <property type="match status" value="1"/>
</dbReference>
<gene>
    <name evidence="1" type="ORF">SAMN02745121_02092</name>
</gene>
<proteinExistence type="predicted"/>
<keyword evidence="2" id="KW-1185">Reference proteome</keyword>
<sequence length="452" mass="49111">MPRRFSLSRRTLLGGAGALIALPWLEAMAPVARRARGADPEPPPLRALFYYLPNGIHMQSWTPATEGPGFEITPILAPLVDPQAMVDLKGDILVLTGLQNLPAKPEGPGDHAGGTSAFLTCTHVTKSETDINNDISIDQVIANAIGDATPHRSLQFGTANGATMGNCDSGYSCAYTSNISWADAKTPLPKLYDPQVIFDLLFSGFDPEATAEEQAKRRANRISVIDYATGQVEALQTKLGKTDRDKLDQYLTGLRDLEKRLTDENTDPVCSLPAMFSGAYPDFTTHVDLMTELMVLAFQCDQTRIITFMLENAGSYRDYSFIGAPGAHHEISHHMDNPDNFAKLEIIDRWEMVQFAKLLQKLKNSPEGEGTLLDNCVVFLSSEISDGNAHNHNNLPVLLAGRAGGHITPGRHVKYGETPPLGNLFISIAEMFGVPIDGFGDDGVGPLPNLKV</sequence>
<dbReference type="AlphaFoldDB" id="A0A1I1W4X9"/>
<dbReference type="InterPro" id="IPR006311">
    <property type="entry name" value="TAT_signal"/>
</dbReference>
<dbReference type="Proteomes" id="UP000199400">
    <property type="component" value="Unassembled WGS sequence"/>
</dbReference>
<evidence type="ECO:0000313" key="2">
    <source>
        <dbReference type="Proteomes" id="UP000199400"/>
    </source>
</evidence>
<evidence type="ECO:0008006" key="3">
    <source>
        <dbReference type="Google" id="ProtNLM"/>
    </source>
</evidence>
<dbReference type="OrthoDB" id="9146593at2"/>
<accession>A0A1I1W4X9</accession>
<evidence type="ECO:0000313" key="1">
    <source>
        <dbReference type="EMBL" id="SFD90217.1"/>
    </source>
</evidence>
<organism evidence="1 2">
    <name type="scientific">Nannocystis exedens</name>
    <dbReference type="NCBI Taxonomy" id="54"/>
    <lineage>
        <taxon>Bacteria</taxon>
        <taxon>Pseudomonadati</taxon>
        <taxon>Myxococcota</taxon>
        <taxon>Polyangia</taxon>
        <taxon>Nannocystales</taxon>
        <taxon>Nannocystaceae</taxon>
        <taxon>Nannocystis</taxon>
    </lineage>
</organism>
<protein>
    <recommendedName>
        <fullName evidence="3">Tat (Twin-arginine translocation) pathway signal sequence</fullName>
    </recommendedName>
</protein>